<dbReference type="HOGENOM" id="CLU_3319386_0_0_6"/>
<dbReference type="AlphaFoldDB" id="A0A077NB35"/>
<sequence length="47" mass="5860">MSILYKFAMIRRELLAKLREDMEKSMKNWNKYNELKQKRLARFLPVQ</sequence>
<reference evidence="1" key="1">
    <citation type="submission" date="2013-07" db="EMBL/GenBank/DDBJ databases">
        <title>Sub-species coevolution in mutualistic symbiosis.</title>
        <authorList>
            <person name="Murfin K."/>
            <person name="Klassen J."/>
            <person name="Lee M."/>
            <person name="Forst S."/>
            <person name="Stock P."/>
            <person name="Goodrich-Blair H."/>
        </authorList>
    </citation>
    <scope>NUCLEOTIDE SEQUENCE [LARGE SCALE GENOMIC DNA]</scope>
    <source>
        <strain evidence="1">Puntauvense</strain>
    </source>
</reference>
<dbReference type="EMBL" id="CBSW010000040">
    <property type="protein sequence ID" value="CDG95483.1"/>
    <property type="molecule type" value="Genomic_DNA"/>
</dbReference>
<accession>A0A077NB35</accession>
<evidence type="ECO:0000313" key="2">
    <source>
        <dbReference type="Proteomes" id="UP000028511"/>
    </source>
</evidence>
<organism evidence="1 2">
    <name type="scientific">Xenorhabdus bovienii str. puntauvense</name>
    <dbReference type="NCBI Taxonomy" id="1398201"/>
    <lineage>
        <taxon>Bacteria</taxon>
        <taxon>Pseudomonadati</taxon>
        <taxon>Pseudomonadota</taxon>
        <taxon>Gammaproteobacteria</taxon>
        <taxon>Enterobacterales</taxon>
        <taxon>Morganellaceae</taxon>
        <taxon>Xenorhabdus</taxon>
    </lineage>
</organism>
<name>A0A077NB35_XENBV</name>
<evidence type="ECO:0000313" key="1">
    <source>
        <dbReference type="EMBL" id="CDG95483.1"/>
    </source>
</evidence>
<comment type="caution">
    <text evidence="1">The sequence shown here is derived from an EMBL/GenBank/DDBJ whole genome shotgun (WGS) entry which is preliminary data.</text>
</comment>
<protein>
    <submittedName>
        <fullName evidence="1">Uncharacterized protein</fullName>
    </submittedName>
</protein>
<dbReference type="Proteomes" id="UP000028511">
    <property type="component" value="Unassembled WGS sequence"/>
</dbReference>
<proteinExistence type="predicted"/>
<gene>
    <name evidence="1" type="ORF">XBP1_1340028</name>
</gene>